<evidence type="ECO:0000256" key="1">
    <source>
        <dbReference type="SAM" id="Coils"/>
    </source>
</evidence>
<sequence length="104" mass="12093">MNLQLTTRHVTVSPQVQSRVEERLQKLERYYDGIINAEVILSKNNSPAEEKTVEARLDVYQKRLTATGEASTHEDAAKNCADQLRRQLEKYKAQLRRKDKDAHR</sequence>
<keyword evidence="1" id="KW-0175">Coiled coil</keyword>
<dbReference type="InterPro" id="IPR003489">
    <property type="entry name" value="RHF/RaiA"/>
</dbReference>
<dbReference type="OrthoDB" id="9808702at2"/>
<evidence type="ECO:0000313" key="2">
    <source>
        <dbReference type="EMBL" id="PEN06042.1"/>
    </source>
</evidence>
<dbReference type="CDD" id="cd00552">
    <property type="entry name" value="RaiA"/>
    <property type="match status" value="1"/>
</dbReference>
<evidence type="ECO:0000313" key="3">
    <source>
        <dbReference type="Proteomes" id="UP000221024"/>
    </source>
</evidence>
<comment type="caution">
    <text evidence="2">The sequence shown here is derived from an EMBL/GenBank/DDBJ whole genome shotgun (WGS) entry which is preliminary data.</text>
</comment>
<dbReference type="RefSeq" id="WP_098062731.1">
    <property type="nucleotide sequence ID" value="NZ_PDEP01000010.1"/>
</dbReference>
<dbReference type="InterPro" id="IPR036567">
    <property type="entry name" value="RHF-like"/>
</dbReference>
<reference evidence="2 3" key="1">
    <citation type="submission" date="2017-10" db="EMBL/GenBank/DDBJ databases">
        <title>Draft genome of Longimonas halophila.</title>
        <authorList>
            <person name="Goh K.M."/>
            <person name="Shamsir M.S."/>
            <person name="Lim S.W."/>
        </authorList>
    </citation>
    <scope>NUCLEOTIDE SEQUENCE [LARGE SCALE GENOMIC DNA]</scope>
    <source>
        <strain evidence="2 3">KCTC 42399</strain>
    </source>
</reference>
<dbReference type="Pfam" id="PF02482">
    <property type="entry name" value="Ribosomal_S30AE"/>
    <property type="match status" value="1"/>
</dbReference>
<dbReference type="NCBIfam" id="TIGR00741">
    <property type="entry name" value="yfiA"/>
    <property type="match status" value="1"/>
</dbReference>
<dbReference type="AlphaFoldDB" id="A0A2H3P3P3"/>
<organism evidence="2 3">
    <name type="scientific">Longimonas halophila</name>
    <dbReference type="NCBI Taxonomy" id="1469170"/>
    <lineage>
        <taxon>Bacteria</taxon>
        <taxon>Pseudomonadati</taxon>
        <taxon>Rhodothermota</taxon>
        <taxon>Rhodothermia</taxon>
        <taxon>Rhodothermales</taxon>
        <taxon>Salisaetaceae</taxon>
        <taxon>Longimonas</taxon>
    </lineage>
</organism>
<proteinExistence type="predicted"/>
<protein>
    <submittedName>
        <fullName evidence="2">Ribosomal subunit interface protein</fullName>
    </submittedName>
</protein>
<keyword evidence="3" id="KW-1185">Reference proteome</keyword>
<name>A0A2H3P3P3_9BACT</name>
<accession>A0A2H3P3P3</accession>
<dbReference type="EMBL" id="PDEP01000010">
    <property type="protein sequence ID" value="PEN06042.1"/>
    <property type="molecule type" value="Genomic_DNA"/>
</dbReference>
<dbReference type="Gene3D" id="3.30.160.100">
    <property type="entry name" value="Ribosome hibernation promotion factor-like"/>
    <property type="match status" value="1"/>
</dbReference>
<dbReference type="Proteomes" id="UP000221024">
    <property type="component" value="Unassembled WGS sequence"/>
</dbReference>
<dbReference type="SUPFAM" id="SSF69754">
    <property type="entry name" value="Ribosome binding protein Y (YfiA homologue)"/>
    <property type="match status" value="1"/>
</dbReference>
<gene>
    <name evidence="2" type="primary">raiA</name>
    <name evidence="2" type="ORF">CRI93_11220</name>
</gene>
<feature type="coiled-coil region" evidence="1">
    <location>
        <begin position="74"/>
        <end position="101"/>
    </location>
</feature>